<name>A0ABT7TA02_9MICO</name>
<evidence type="ECO:0000256" key="1">
    <source>
        <dbReference type="SAM" id="SignalP"/>
    </source>
</evidence>
<dbReference type="InterPro" id="IPR013783">
    <property type="entry name" value="Ig-like_fold"/>
</dbReference>
<gene>
    <name evidence="2" type="ORF">QUG92_11595</name>
</gene>
<keyword evidence="3" id="KW-1185">Reference proteome</keyword>
<organism evidence="2 3">
    <name type="scientific">Curtobacterium citri</name>
    <dbReference type="NCBI Taxonomy" id="3055139"/>
    <lineage>
        <taxon>Bacteria</taxon>
        <taxon>Bacillati</taxon>
        <taxon>Actinomycetota</taxon>
        <taxon>Actinomycetes</taxon>
        <taxon>Micrococcales</taxon>
        <taxon>Microbacteriaceae</taxon>
        <taxon>Curtobacterium</taxon>
    </lineage>
</organism>
<feature type="signal peptide" evidence="1">
    <location>
        <begin position="1"/>
        <end position="30"/>
    </location>
</feature>
<evidence type="ECO:0000313" key="3">
    <source>
        <dbReference type="Proteomes" id="UP001237823"/>
    </source>
</evidence>
<dbReference type="EMBL" id="JAUCML010000007">
    <property type="protein sequence ID" value="MDM7885749.1"/>
    <property type="molecule type" value="Genomic_DNA"/>
</dbReference>
<proteinExistence type="predicted"/>
<comment type="caution">
    <text evidence="2">The sequence shown here is derived from an EMBL/GenBank/DDBJ whole genome shotgun (WGS) entry which is preliminary data.</text>
</comment>
<reference evidence="2 3" key="1">
    <citation type="submission" date="2023-06" db="EMBL/GenBank/DDBJ databases">
        <authorList>
            <person name="Feng G."/>
            <person name="Li J."/>
            <person name="Zhu H."/>
        </authorList>
    </citation>
    <scope>NUCLEOTIDE SEQUENCE [LARGE SCALE GENOMIC DNA]</scope>
    <source>
        <strain evidence="2 3">RHCKG23</strain>
    </source>
</reference>
<dbReference type="Gene3D" id="2.60.40.10">
    <property type="entry name" value="Immunoglobulins"/>
    <property type="match status" value="2"/>
</dbReference>
<keyword evidence="1" id="KW-0732">Signal</keyword>
<feature type="chain" id="PRO_5047492469" description="Bacterial Ig domain-containing protein" evidence="1">
    <location>
        <begin position="31"/>
        <end position="568"/>
    </location>
</feature>
<dbReference type="RefSeq" id="WP_289459175.1">
    <property type="nucleotide sequence ID" value="NZ_JAUCML010000007.1"/>
</dbReference>
<protein>
    <recommendedName>
        <fullName evidence="4">Bacterial Ig domain-containing protein</fullName>
    </recommendedName>
</protein>
<accession>A0ABT7TA02</accession>
<sequence length="568" mass="59495">MRTPSLRRLAAITCAALALVLVSPATGASAVPEASSEQLFDAATGARTSPDHHVQPREFAFAQTPSGVSVRSAASGYYVFAKPQCTGACWNVKSLIDRDGERIADRVDTTGGYFVPWPASWAEGQTRDAGTVYSSVYDGLWWYWNSNKGVRLGNVTRPYETAPLRINSTGKDDAARTMTVAGQATKHASIRLQGGGELATADAKGLWSATIGGLSLGSNTRTIQQYVGGQFVDEQSASVTIVDPVKTDQIVGEPGTAELTRGGTSDVSVTYTAKSAFTTPNGRLTLQAPAGATFAPGQDQQRGEYLDGDTWRTFGGNSIVGGERSTDGTRYEYQLGNRNWDVAAGQQFRFTFRVETPADVATTSGAMTGTLAGGFTNATFDTTARTTTTVVGRPFTAAVRFSEDVTQRATLSGTGQAGSTVSIGGAWFVPQPVTVASDGTWSVTIPAPDASGAKTLTVTQTTSGQPTGSVEVPVDYGNGVRIYSPADGFQITPVWDTVRVSGTAEPGARVSLGEGGDADRYGTVTADADGRWAITTTPLTIEEHRLVATALSKGANTTTDRVLVVPAS</sequence>
<dbReference type="Proteomes" id="UP001237823">
    <property type="component" value="Unassembled WGS sequence"/>
</dbReference>
<evidence type="ECO:0008006" key="4">
    <source>
        <dbReference type="Google" id="ProtNLM"/>
    </source>
</evidence>
<evidence type="ECO:0000313" key="2">
    <source>
        <dbReference type="EMBL" id="MDM7885749.1"/>
    </source>
</evidence>